<sequence length="80" mass="8128">MGDARPWSSTTVTRSPPHGPARAKPAEPDTLPTALDRPLLFIAGGVPVHRDGRLIGALGVGGGAPEQDHEIATTAVATLG</sequence>
<dbReference type="SUPFAM" id="SSF143744">
    <property type="entry name" value="GlcG-like"/>
    <property type="match status" value="1"/>
</dbReference>
<dbReference type="EMBL" id="BJHW01000001">
    <property type="protein sequence ID" value="GDY51550.1"/>
    <property type="molecule type" value="Genomic_DNA"/>
</dbReference>
<dbReference type="Proteomes" id="UP000301309">
    <property type="component" value="Unassembled WGS sequence"/>
</dbReference>
<feature type="region of interest" description="Disordered" evidence="1">
    <location>
        <begin position="1"/>
        <end position="31"/>
    </location>
</feature>
<accession>A0A4D4KYA9</accession>
<comment type="caution">
    <text evidence="2">The sequence shown here is derived from an EMBL/GenBank/DDBJ whole genome shotgun (WGS) entry which is preliminary data.</text>
</comment>
<organism evidence="2 3">
    <name type="scientific">Streptomyces violaceusniger</name>
    <dbReference type="NCBI Taxonomy" id="68280"/>
    <lineage>
        <taxon>Bacteria</taxon>
        <taxon>Bacillati</taxon>
        <taxon>Actinomycetota</taxon>
        <taxon>Actinomycetes</taxon>
        <taxon>Kitasatosporales</taxon>
        <taxon>Streptomycetaceae</taxon>
        <taxon>Streptomyces</taxon>
        <taxon>Streptomyces violaceusniger group</taxon>
    </lineage>
</organism>
<reference evidence="2 3" key="1">
    <citation type="journal article" date="2020" name="Int. J. Syst. Evol. Microbiol.">
        <title>Reclassification of Streptomyces castelarensis and Streptomyces sporoclivatus as later heterotypic synonyms of Streptomyces antimycoticus.</title>
        <authorList>
            <person name="Komaki H."/>
            <person name="Tamura T."/>
        </authorList>
    </citation>
    <scope>NUCLEOTIDE SEQUENCE [LARGE SCALE GENOMIC DNA]</scope>
    <source>
        <strain evidence="2 3">NBRC 13459</strain>
    </source>
</reference>
<dbReference type="InterPro" id="IPR005624">
    <property type="entry name" value="PduO/GlcC-like"/>
</dbReference>
<dbReference type="Gene3D" id="3.30.450.150">
    <property type="entry name" value="Haem-degrading domain"/>
    <property type="match status" value="1"/>
</dbReference>
<gene>
    <name evidence="2" type="ORF">SVIO_021730</name>
</gene>
<dbReference type="AlphaFoldDB" id="A0A4D4KYA9"/>
<dbReference type="InterPro" id="IPR038084">
    <property type="entry name" value="PduO/GlcC-like_sf"/>
</dbReference>
<evidence type="ECO:0000313" key="3">
    <source>
        <dbReference type="Proteomes" id="UP000301309"/>
    </source>
</evidence>
<proteinExistence type="predicted"/>
<evidence type="ECO:0000313" key="2">
    <source>
        <dbReference type="EMBL" id="GDY51550.1"/>
    </source>
</evidence>
<name>A0A4D4KYA9_STRVO</name>
<evidence type="ECO:0008006" key="4">
    <source>
        <dbReference type="Google" id="ProtNLM"/>
    </source>
</evidence>
<evidence type="ECO:0000256" key="1">
    <source>
        <dbReference type="SAM" id="MobiDB-lite"/>
    </source>
</evidence>
<dbReference type="Pfam" id="PF03928">
    <property type="entry name" value="HbpS-like"/>
    <property type="match status" value="1"/>
</dbReference>
<protein>
    <recommendedName>
        <fullName evidence="4">Heme-binding protein</fullName>
    </recommendedName>
</protein>
<keyword evidence="3" id="KW-1185">Reference proteome</keyword>